<gene>
    <name evidence="1" type="ORF">CR513_48600</name>
</gene>
<evidence type="ECO:0000313" key="1">
    <source>
        <dbReference type="EMBL" id="RDX71978.1"/>
    </source>
</evidence>
<dbReference type="STRING" id="157652.A0A371F101"/>
<evidence type="ECO:0008006" key="3">
    <source>
        <dbReference type="Google" id="ProtNLM"/>
    </source>
</evidence>
<proteinExistence type="predicted"/>
<evidence type="ECO:0000313" key="2">
    <source>
        <dbReference type="Proteomes" id="UP000257109"/>
    </source>
</evidence>
<dbReference type="Proteomes" id="UP000257109">
    <property type="component" value="Unassembled WGS sequence"/>
</dbReference>
<dbReference type="AlphaFoldDB" id="A0A371F101"/>
<dbReference type="EMBL" id="QJKJ01011110">
    <property type="protein sequence ID" value="RDX71978.1"/>
    <property type="molecule type" value="Genomic_DNA"/>
</dbReference>
<feature type="non-terminal residue" evidence="1">
    <location>
        <position position="1"/>
    </location>
</feature>
<keyword evidence="2" id="KW-1185">Reference proteome</keyword>
<dbReference type="CDD" id="cd09272">
    <property type="entry name" value="RNase_HI_RT_Ty1"/>
    <property type="match status" value="1"/>
</dbReference>
<dbReference type="OrthoDB" id="1935999at2759"/>
<comment type="caution">
    <text evidence="1">The sequence shown here is derived from an EMBL/GenBank/DDBJ whole genome shotgun (WGS) entry which is preliminary data.</text>
</comment>
<dbReference type="PANTHER" id="PTHR11439:SF517">
    <property type="entry name" value="CYSTEINE-RICH RLK (RECEPTOR-LIKE PROTEIN KINASE) 8"/>
    <property type="match status" value="1"/>
</dbReference>
<organism evidence="1 2">
    <name type="scientific">Mucuna pruriens</name>
    <name type="common">Velvet bean</name>
    <name type="synonym">Dolichos pruriens</name>
    <dbReference type="NCBI Taxonomy" id="157652"/>
    <lineage>
        <taxon>Eukaryota</taxon>
        <taxon>Viridiplantae</taxon>
        <taxon>Streptophyta</taxon>
        <taxon>Embryophyta</taxon>
        <taxon>Tracheophyta</taxon>
        <taxon>Spermatophyta</taxon>
        <taxon>Magnoliopsida</taxon>
        <taxon>eudicotyledons</taxon>
        <taxon>Gunneridae</taxon>
        <taxon>Pentapetalae</taxon>
        <taxon>rosids</taxon>
        <taxon>fabids</taxon>
        <taxon>Fabales</taxon>
        <taxon>Fabaceae</taxon>
        <taxon>Papilionoideae</taxon>
        <taxon>50 kb inversion clade</taxon>
        <taxon>NPAAA clade</taxon>
        <taxon>indigoferoid/millettioid clade</taxon>
        <taxon>Phaseoleae</taxon>
        <taxon>Mucuna</taxon>
    </lineage>
</organism>
<sequence>MEFCDSDFARDVDDRKSTTSFMFFMGYCAFTWNSKKQVIVTLSTCEAEYVAATSYTCQVIWLRKLLKEFNMNQKESTKIYIDNKYAQILAKNSVFHERSKHINIRECIVKKKVELVHVKTQDQVAAIFTKPIKFEDFRRLRARLGVQNFLIMNGC</sequence>
<reference evidence="1" key="1">
    <citation type="submission" date="2018-05" db="EMBL/GenBank/DDBJ databases">
        <title>Draft genome of Mucuna pruriens seed.</title>
        <authorList>
            <person name="Nnadi N.E."/>
            <person name="Vos R."/>
            <person name="Hasami M.H."/>
            <person name="Devisetty U.K."/>
            <person name="Aguiy J.C."/>
        </authorList>
    </citation>
    <scope>NUCLEOTIDE SEQUENCE [LARGE SCALE GENOMIC DNA]</scope>
    <source>
        <strain evidence="1">JCA_2017</strain>
    </source>
</reference>
<dbReference type="PANTHER" id="PTHR11439">
    <property type="entry name" value="GAG-POL-RELATED RETROTRANSPOSON"/>
    <property type="match status" value="1"/>
</dbReference>
<name>A0A371F101_MUCPR</name>
<protein>
    <recommendedName>
        <fullName evidence="3">Copia protein</fullName>
    </recommendedName>
</protein>
<accession>A0A371F101</accession>